<dbReference type="STRING" id="685588.A0A067S614"/>
<keyword evidence="1" id="KW-0732">Signal</keyword>
<organism evidence="2 3">
    <name type="scientific">Galerina marginata (strain CBS 339.88)</name>
    <dbReference type="NCBI Taxonomy" id="685588"/>
    <lineage>
        <taxon>Eukaryota</taxon>
        <taxon>Fungi</taxon>
        <taxon>Dikarya</taxon>
        <taxon>Basidiomycota</taxon>
        <taxon>Agaricomycotina</taxon>
        <taxon>Agaricomycetes</taxon>
        <taxon>Agaricomycetidae</taxon>
        <taxon>Agaricales</taxon>
        <taxon>Agaricineae</taxon>
        <taxon>Strophariaceae</taxon>
        <taxon>Galerina</taxon>
    </lineage>
</organism>
<dbReference type="InterPro" id="IPR015943">
    <property type="entry name" value="WD40/YVTN_repeat-like_dom_sf"/>
</dbReference>
<dbReference type="HOGENOM" id="CLU_037887_0_0_1"/>
<dbReference type="OrthoDB" id="10006285at2759"/>
<dbReference type="InterPro" id="IPR019405">
    <property type="entry name" value="Lactonase_7-beta_prop"/>
</dbReference>
<keyword evidence="3" id="KW-1185">Reference proteome</keyword>
<feature type="signal peptide" evidence="1">
    <location>
        <begin position="1"/>
        <end position="20"/>
    </location>
</feature>
<dbReference type="Pfam" id="PF10282">
    <property type="entry name" value="Lactonase"/>
    <property type="match status" value="1"/>
</dbReference>
<dbReference type="Gene3D" id="2.130.10.10">
    <property type="entry name" value="YVTN repeat-like/Quinoprotein amine dehydrogenase"/>
    <property type="match status" value="1"/>
</dbReference>
<protein>
    <recommendedName>
        <fullName evidence="4">3-carboxymuconate cyclase</fullName>
    </recommendedName>
</protein>
<dbReference type="SUPFAM" id="SSF75011">
    <property type="entry name" value="3-carboxy-cis,cis-mucoante lactonizing enzyme"/>
    <property type="match status" value="1"/>
</dbReference>
<reference evidence="3" key="1">
    <citation type="journal article" date="2014" name="Proc. Natl. Acad. Sci. U.S.A.">
        <title>Extensive sampling of basidiomycete genomes demonstrates inadequacy of the white-rot/brown-rot paradigm for wood decay fungi.</title>
        <authorList>
            <person name="Riley R."/>
            <person name="Salamov A.A."/>
            <person name="Brown D.W."/>
            <person name="Nagy L.G."/>
            <person name="Floudas D."/>
            <person name="Held B.W."/>
            <person name="Levasseur A."/>
            <person name="Lombard V."/>
            <person name="Morin E."/>
            <person name="Otillar R."/>
            <person name="Lindquist E.A."/>
            <person name="Sun H."/>
            <person name="LaButti K.M."/>
            <person name="Schmutz J."/>
            <person name="Jabbour D."/>
            <person name="Luo H."/>
            <person name="Baker S.E."/>
            <person name="Pisabarro A.G."/>
            <person name="Walton J.D."/>
            <person name="Blanchette R.A."/>
            <person name="Henrissat B."/>
            <person name="Martin F."/>
            <person name="Cullen D."/>
            <person name="Hibbett D.S."/>
            <person name="Grigoriev I.V."/>
        </authorList>
    </citation>
    <scope>NUCLEOTIDE SEQUENCE [LARGE SCALE GENOMIC DNA]</scope>
    <source>
        <strain evidence="3">CBS 339.88</strain>
    </source>
</reference>
<evidence type="ECO:0008006" key="4">
    <source>
        <dbReference type="Google" id="ProtNLM"/>
    </source>
</evidence>
<evidence type="ECO:0000256" key="1">
    <source>
        <dbReference type="SAM" id="SignalP"/>
    </source>
</evidence>
<sequence length="415" mass="41817">MLVSISYLLAAIAFASSASAAPVLQSQSNPGIAGAAYFITNDPSGNRIVSMDIGSDGKLSAVQSINAGGRGAHGITSPNGPDPLFAQGAVKTSAAAKMLVTVNPGSNTVSMFAINPNQPSHLKMVGSPVSSEGEFPMSVAFNAKGTMVCVLNGGQVNGVNCYTPDAKLGLVAKPNTLRSLGLNQTTPATGPAGTTSHIVFSEDGSKLVASVKGVPPTPGFLAAWDVAADGSLSAQPVKSTPASGGLLPFSMTVIPGKNAILATDAGIGFDIFNFGGSGKGAKSSSSASSTVVPISGQKATCWSSFSPKSGNFYLTDIGTSTITEVNVDANLKGTIVKQYPQAANSATIDNDIATIGANSFMYVLAPNATTVNVLSVNTPGKAVSVQNFNFASAAKAAGITIDKNNLQGMTTFVRA</sequence>
<evidence type="ECO:0000313" key="3">
    <source>
        <dbReference type="Proteomes" id="UP000027222"/>
    </source>
</evidence>
<dbReference type="EMBL" id="KL142425">
    <property type="protein sequence ID" value="KDR66290.1"/>
    <property type="molecule type" value="Genomic_DNA"/>
</dbReference>
<dbReference type="AlphaFoldDB" id="A0A067S614"/>
<name>A0A067S614_GALM3</name>
<proteinExistence type="predicted"/>
<dbReference type="Proteomes" id="UP000027222">
    <property type="component" value="Unassembled WGS sequence"/>
</dbReference>
<accession>A0A067S614</accession>
<evidence type="ECO:0000313" key="2">
    <source>
        <dbReference type="EMBL" id="KDR66290.1"/>
    </source>
</evidence>
<gene>
    <name evidence="2" type="ORF">GALMADRAFT_148035</name>
</gene>
<feature type="chain" id="PRO_5001645485" description="3-carboxymuconate cyclase" evidence="1">
    <location>
        <begin position="21"/>
        <end position="415"/>
    </location>
</feature>